<evidence type="ECO:0000313" key="5">
    <source>
        <dbReference type="RefSeq" id="XP_025406592.1"/>
    </source>
</evidence>
<gene>
    <name evidence="5" type="primary">LOC112680641</name>
</gene>
<reference evidence="5" key="1">
    <citation type="submission" date="2025-08" db="UniProtKB">
        <authorList>
            <consortium name="RefSeq"/>
        </authorList>
    </citation>
    <scope>IDENTIFICATION</scope>
    <source>
        <tissue evidence="5">Whole body</tissue>
    </source>
</reference>
<evidence type="ECO:0000259" key="3">
    <source>
        <dbReference type="PROSITE" id="PS50081"/>
    </source>
</evidence>
<keyword evidence="4" id="KW-1185">Reference proteome</keyword>
<accession>A0A8B8F8C0</accession>
<organism evidence="4 5">
    <name type="scientific">Sipha flava</name>
    <name type="common">yellow sugarcane aphid</name>
    <dbReference type="NCBI Taxonomy" id="143950"/>
    <lineage>
        <taxon>Eukaryota</taxon>
        <taxon>Metazoa</taxon>
        <taxon>Ecdysozoa</taxon>
        <taxon>Arthropoda</taxon>
        <taxon>Hexapoda</taxon>
        <taxon>Insecta</taxon>
        <taxon>Pterygota</taxon>
        <taxon>Neoptera</taxon>
        <taxon>Paraneoptera</taxon>
        <taxon>Hemiptera</taxon>
        <taxon>Sternorrhyncha</taxon>
        <taxon>Aphidomorpha</taxon>
        <taxon>Aphidoidea</taxon>
        <taxon>Aphididae</taxon>
        <taxon>Sipha</taxon>
    </lineage>
</organism>
<dbReference type="GO" id="GO:0046872">
    <property type="term" value="F:metal ion binding"/>
    <property type="evidence" value="ECO:0007669"/>
    <property type="project" value="UniProtKB-KW"/>
</dbReference>
<keyword evidence="1" id="KW-0479">Metal-binding</keyword>
<evidence type="ECO:0000256" key="1">
    <source>
        <dbReference type="ARBA" id="ARBA00022723"/>
    </source>
</evidence>
<dbReference type="InterPro" id="IPR002219">
    <property type="entry name" value="PKC_DAG/PE"/>
</dbReference>
<dbReference type="Proteomes" id="UP000694846">
    <property type="component" value="Unplaced"/>
</dbReference>
<dbReference type="AlphaFoldDB" id="A0A8B8F8C0"/>
<dbReference type="PROSITE" id="PS50081">
    <property type="entry name" value="ZF_DAG_PE_2"/>
    <property type="match status" value="1"/>
</dbReference>
<name>A0A8B8F8C0_9HEMI</name>
<keyword evidence="2" id="KW-0862">Zinc</keyword>
<dbReference type="SUPFAM" id="SSF57889">
    <property type="entry name" value="Cysteine-rich domain"/>
    <property type="match status" value="1"/>
</dbReference>
<evidence type="ECO:0000256" key="2">
    <source>
        <dbReference type="ARBA" id="ARBA00022833"/>
    </source>
</evidence>
<sequence length="150" mass="17333">MNNMEAICICDMVGHLKVKKMMYTKKKCSLCDQRCLFRILKMVECIACNCVMHKRCFEVAKSQLVYAPSGGIVVDQNISTQATLDHRRQILGVTADTEKQKAENRGPQLKTEVLWLRNTRNSAVYRMKVELKIGEKCYVDYYKLDVKKLC</sequence>
<protein>
    <submittedName>
        <fullName evidence="5">Uncharacterized protein LOC112680641</fullName>
    </submittedName>
</protein>
<proteinExistence type="predicted"/>
<feature type="domain" description="Phorbol-ester/DAG-type" evidence="3">
    <location>
        <begin position="14"/>
        <end position="64"/>
    </location>
</feature>
<dbReference type="GeneID" id="112680641"/>
<dbReference type="InterPro" id="IPR046349">
    <property type="entry name" value="C1-like_sf"/>
</dbReference>
<dbReference type="RefSeq" id="XP_025406592.1">
    <property type="nucleotide sequence ID" value="XM_025550807.1"/>
</dbReference>
<evidence type="ECO:0000313" key="4">
    <source>
        <dbReference type="Proteomes" id="UP000694846"/>
    </source>
</evidence>